<dbReference type="STRING" id="478801.Ksed_23040"/>
<dbReference type="InterPro" id="IPR019238">
    <property type="entry name" value="AbiEi_2"/>
</dbReference>
<proteinExistence type="predicted"/>
<evidence type="ECO:0000313" key="2">
    <source>
        <dbReference type="Proteomes" id="UP000006666"/>
    </source>
</evidence>
<dbReference type="HOGENOM" id="CLU_820878_0_0_11"/>
<dbReference type="Pfam" id="PF09952">
    <property type="entry name" value="AbiEi_2"/>
    <property type="match status" value="1"/>
</dbReference>
<name>C7NM31_KYTSD</name>
<protein>
    <submittedName>
        <fullName evidence="1">Uncharacterized conserved protein (DUF2186)</fullName>
    </submittedName>
</protein>
<organism evidence="1 2">
    <name type="scientific">Kytococcus sedentarius (strain ATCC 14392 / DSM 20547 / JCM 11482 / CCUG 33030 / NBRC 15357 / NCTC 11040 / CCM 314 / 541)</name>
    <name type="common">Micrococcus sedentarius</name>
    <dbReference type="NCBI Taxonomy" id="478801"/>
    <lineage>
        <taxon>Bacteria</taxon>
        <taxon>Bacillati</taxon>
        <taxon>Actinomycetota</taxon>
        <taxon>Actinomycetes</taxon>
        <taxon>Micrococcales</taxon>
        <taxon>Kytococcaceae</taxon>
        <taxon>Kytococcus</taxon>
    </lineage>
</organism>
<evidence type="ECO:0000313" key="1">
    <source>
        <dbReference type="EMBL" id="ACV07280.1"/>
    </source>
</evidence>
<dbReference type="EMBL" id="CP001686">
    <property type="protein sequence ID" value="ACV07280.1"/>
    <property type="molecule type" value="Genomic_DNA"/>
</dbReference>
<dbReference type="AlphaFoldDB" id="C7NM31"/>
<accession>C7NM31</accession>
<dbReference type="eggNOG" id="COG4861">
    <property type="taxonomic scope" value="Bacteria"/>
</dbReference>
<keyword evidence="2" id="KW-1185">Reference proteome</keyword>
<gene>
    <name evidence="1" type="ordered locus">Ksed_23040</name>
</gene>
<dbReference type="RefSeq" id="WP_015780211.1">
    <property type="nucleotide sequence ID" value="NC_013169.1"/>
</dbReference>
<dbReference type="Proteomes" id="UP000006666">
    <property type="component" value="Chromosome"/>
</dbReference>
<sequence>MSFLNTPGVRETLRHAGLAFTPPPVMGQGVVSQLVDLQTREVLADCVDPREDQAAKIPREGALPVVEIHRKLSAEEQARLRRAGAYFMDSAGNMWLRAAGRVIWVEGRTGHEKASSPGPRSASAIDRPAGLKVLFALLVDPRLVQAPLREVARCSGVSLGTVHEVYRALRRGGHLVPGREPERRGVLTGIPALRERWTQGYVRRLEPGLQWARFSTDSPRWWEQLDHGAVSGDPGFQQIFGPFHGQGVTVFGEPPWPELRRLGRLRPDEEGDVLLKEQFWPAALRLGQGPFVPELLLRADVIADGDPRLLDMVSSALGET</sequence>
<dbReference type="KEGG" id="kse:Ksed_23040"/>
<reference evidence="1 2" key="1">
    <citation type="journal article" date="2009" name="Stand. Genomic Sci.">
        <title>Complete genome sequence of Kytococcus sedentarius type strain (541).</title>
        <authorList>
            <person name="Sims D."/>
            <person name="Brettin T."/>
            <person name="Detter J.C."/>
            <person name="Han C."/>
            <person name="Lapidus A."/>
            <person name="Copeland A."/>
            <person name="Glavina Del Rio T."/>
            <person name="Nolan M."/>
            <person name="Chen F."/>
            <person name="Lucas S."/>
            <person name="Tice H."/>
            <person name="Cheng J.F."/>
            <person name="Bruce D."/>
            <person name="Goodwin L."/>
            <person name="Pitluck S."/>
            <person name="Ovchinnikova G."/>
            <person name="Pati A."/>
            <person name="Ivanova N."/>
            <person name="Mavrommatis K."/>
            <person name="Chen A."/>
            <person name="Palaniappan K."/>
            <person name="D'haeseleer P."/>
            <person name="Chain P."/>
            <person name="Bristow J."/>
            <person name="Eisen J.A."/>
            <person name="Markowitz V."/>
            <person name="Hugenholtz P."/>
            <person name="Schneider S."/>
            <person name="Goker M."/>
            <person name="Pukall R."/>
            <person name="Kyrpides N.C."/>
            <person name="Klenk H.P."/>
        </authorList>
    </citation>
    <scope>NUCLEOTIDE SEQUENCE [LARGE SCALE GENOMIC DNA]</scope>
    <source>
        <strain evidence="2">ATCC 14392 / DSM 20547 / JCM 11482 / CCUG 33030 / NBRC 15357 / NCTC 11040 / CCM 314 / 541</strain>
    </source>
</reference>